<evidence type="ECO:0000256" key="1">
    <source>
        <dbReference type="SAM" id="MobiDB-lite"/>
    </source>
</evidence>
<feature type="region of interest" description="Disordered" evidence="1">
    <location>
        <begin position="1"/>
        <end position="20"/>
    </location>
</feature>
<sequence>MVEPSPEPSPTQRPLPPSLEEQRDYYHGLPSCPKLVARSSTIPWSSQYDGWPIPKCLYVIGEHAIVDLWNDADSSLRRQILQVVDKVHWTAIDVLRVGYDHDNKWTGEKFSRLVTILISVKTDSTSFEQGYDVVVACSRILQSHNLDDVQVEMKESEVSWAASTPPPAPLPTPAPAISTSSQATSSQLLQFSSQPLRQPTHATVLLSEYLGLLIAPSDSPRHEGTKCLYLQCGAKVFALTCRHVVFTDLHPNTRYQHDDTTTPHTVMQPGNGTWAKHINSIPNVISSTKKHLDELEEMFNHGLWKGKAEQPKLQTLIRVVQAKLDANEAWNERLAEWDNPSSRIFGHTTFSPAYSLGPIQGSKEKRRRDWALIELHQEKHATPLTSLLNRIYIGTGRQELVEEQSLEWTDLRESLVYDEHGVLVSGTIPETEVLCPRSHTMDDERGIFVLKYGPATTLTTGITNRVKSITRWLCSDGEYISEEWCIVGHGRGFGRPAFSGEGDSGSCVFDTQGRIGGMLTGGLARKDTDNHDVSYVTPMEWLLEDIRRHGYHAELL</sequence>
<feature type="compositionally biased region" description="Pro residues" evidence="1">
    <location>
        <begin position="1"/>
        <end position="17"/>
    </location>
</feature>
<dbReference type="AlphaFoldDB" id="A0A3M2S3Q4"/>
<gene>
    <name evidence="2" type="ORF">CDV36_008188</name>
</gene>
<reference evidence="2 3" key="1">
    <citation type="submission" date="2017-06" db="EMBL/GenBank/DDBJ databases">
        <title>Comparative genomic analysis of Ambrosia Fusariam Clade fungi.</title>
        <authorList>
            <person name="Stajich J.E."/>
            <person name="Carrillo J."/>
            <person name="Kijimoto T."/>
            <person name="Eskalen A."/>
            <person name="O'Donnell K."/>
            <person name="Kasson M."/>
        </authorList>
    </citation>
    <scope>NUCLEOTIDE SEQUENCE [LARGE SCALE GENOMIC DNA]</scope>
    <source>
        <strain evidence="2">UCR3666</strain>
    </source>
</reference>
<dbReference type="InterPro" id="IPR009003">
    <property type="entry name" value="Peptidase_S1_PA"/>
</dbReference>
<evidence type="ECO:0000313" key="2">
    <source>
        <dbReference type="EMBL" id="RMJ12168.1"/>
    </source>
</evidence>
<dbReference type="OrthoDB" id="5424209at2759"/>
<organism evidence="2 3">
    <name type="scientific">Fusarium kuroshium</name>
    <dbReference type="NCBI Taxonomy" id="2010991"/>
    <lineage>
        <taxon>Eukaryota</taxon>
        <taxon>Fungi</taxon>
        <taxon>Dikarya</taxon>
        <taxon>Ascomycota</taxon>
        <taxon>Pezizomycotina</taxon>
        <taxon>Sordariomycetes</taxon>
        <taxon>Hypocreomycetidae</taxon>
        <taxon>Hypocreales</taxon>
        <taxon>Nectriaceae</taxon>
        <taxon>Fusarium</taxon>
        <taxon>Fusarium solani species complex</taxon>
    </lineage>
</organism>
<dbReference type="SUPFAM" id="SSF50494">
    <property type="entry name" value="Trypsin-like serine proteases"/>
    <property type="match status" value="1"/>
</dbReference>
<proteinExistence type="predicted"/>
<dbReference type="EMBL" id="NKUJ01000144">
    <property type="protein sequence ID" value="RMJ12168.1"/>
    <property type="molecule type" value="Genomic_DNA"/>
</dbReference>
<protein>
    <recommendedName>
        <fullName evidence="4">Peptidase S1 domain-containing protein</fullName>
    </recommendedName>
</protein>
<name>A0A3M2S3Q4_9HYPO</name>
<keyword evidence="3" id="KW-1185">Reference proteome</keyword>
<accession>A0A3M2S3Q4</accession>
<evidence type="ECO:0000313" key="3">
    <source>
        <dbReference type="Proteomes" id="UP000277212"/>
    </source>
</evidence>
<comment type="caution">
    <text evidence="2">The sequence shown here is derived from an EMBL/GenBank/DDBJ whole genome shotgun (WGS) entry which is preliminary data.</text>
</comment>
<dbReference type="Proteomes" id="UP000277212">
    <property type="component" value="Unassembled WGS sequence"/>
</dbReference>
<evidence type="ECO:0008006" key="4">
    <source>
        <dbReference type="Google" id="ProtNLM"/>
    </source>
</evidence>
<dbReference type="STRING" id="2010991.A0A3M2S3Q4"/>